<evidence type="ECO:0008006" key="12">
    <source>
        <dbReference type="Google" id="ProtNLM"/>
    </source>
</evidence>
<keyword evidence="3" id="KW-0963">Cytoplasm</keyword>
<dbReference type="Gene3D" id="1.20.1270.60">
    <property type="entry name" value="Arfaptin homology (AH) domain/BAR domain"/>
    <property type="match status" value="1"/>
</dbReference>
<dbReference type="SUPFAM" id="SSF103657">
    <property type="entry name" value="BAR/IMD domain-like"/>
    <property type="match status" value="1"/>
</dbReference>
<feature type="domain" description="SH3" evidence="6">
    <location>
        <begin position="262"/>
        <end position="329"/>
    </location>
</feature>
<dbReference type="InterPro" id="IPR036028">
    <property type="entry name" value="SH3-like_dom_sf"/>
</dbReference>
<dbReference type="Proteomes" id="UP000663832">
    <property type="component" value="Unassembled WGS sequence"/>
</dbReference>
<sequence length="334" mass="39543">MAKSFFRSVTDQITGGGSKTTDIQVVQAINRFDEEHSKLERLKREFDKYTQAKLVFDNATIRFFDFICSLTDFSKWPQQRTLVQSCTDIQRTDSEYLQRVNRQINLNINSSFEIFKKMQIRITDQDHIQHDYDKTRKQYQSSIKRDEKIKVDRIKNELDQLKSALGLINSELRDELPKFHLDLQHHHIQFIKELFELNGKYHKNLYKSHTHFMRNLQEDVSTSLNNSGNVSKIETESSITDYDKQKVTYCTPLSRPKRTDYKVLHQARVVHDYKGENEDEIDLIKDEYISVISFENEEDNTRDSGWEYGEKLDGTIGLFPVNFAVRLYDNEEKQ</sequence>
<feature type="coiled-coil region" evidence="5">
    <location>
        <begin position="25"/>
        <end position="52"/>
    </location>
</feature>
<protein>
    <recommendedName>
        <fullName evidence="12">SH3 domain-containing protein</fullName>
    </recommendedName>
</protein>
<evidence type="ECO:0000313" key="11">
    <source>
        <dbReference type="Proteomes" id="UP000663877"/>
    </source>
</evidence>
<dbReference type="GO" id="GO:0005737">
    <property type="term" value="C:cytoplasm"/>
    <property type="evidence" value="ECO:0007669"/>
    <property type="project" value="UniProtKB-SubCell"/>
</dbReference>
<evidence type="ECO:0000313" key="10">
    <source>
        <dbReference type="Proteomes" id="UP000663832"/>
    </source>
</evidence>
<accession>A0A814AI69</accession>
<evidence type="ECO:0000259" key="7">
    <source>
        <dbReference type="PROSITE" id="PS51021"/>
    </source>
</evidence>
<proteinExistence type="predicted"/>
<evidence type="ECO:0000259" key="6">
    <source>
        <dbReference type="PROSITE" id="PS50002"/>
    </source>
</evidence>
<evidence type="ECO:0000256" key="2">
    <source>
        <dbReference type="ARBA" id="ARBA00022443"/>
    </source>
</evidence>
<feature type="coiled-coil region" evidence="5">
    <location>
        <begin position="144"/>
        <end position="171"/>
    </location>
</feature>
<organism evidence="8 11">
    <name type="scientific">Adineta steineri</name>
    <dbReference type="NCBI Taxonomy" id="433720"/>
    <lineage>
        <taxon>Eukaryota</taxon>
        <taxon>Metazoa</taxon>
        <taxon>Spiralia</taxon>
        <taxon>Gnathifera</taxon>
        <taxon>Rotifera</taxon>
        <taxon>Eurotatoria</taxon>
        <taxon>Bdelloidea</taxon>
        <taxon>Adinetida</taxon>
        <taxon>Adinetidae</taxon>
        <taxon>Adineta</taxon>
    </lineage>
</organism>
<dbReference type="EMBL" id="CAJNOI010000040">
    <property type="protein sequence ID" value="CAF0912220.1"/>
    <property type="molecule type" value="Genomic_DNA"/>
</dbReference>
<dbReference type="GO" id="GO:0005543">
    <property type="term" value="F:phospholipid binding"/>
    <property type="evidence" value="ECO:0007669"/>
    <property type="project" value="TreeGrafter"/>
</dbReference>
<keyword evidence="2 4" id="KW-0728">SH3 domain</keyword>
<dbReference type="Pfam" id="PF03114">
    <property type="entry name" value="BAR"/>
    <property type="match status" value="1"/>
</dbReference>
<evidence type="ECO:0000313" key="9">
    <source>
        <dbReference type="EMBL" id="CAF1523002.1"/>
    </source>
</evidence>
<keyword evidence="5" id="KW-0175">Coiled coil</keyword>
<reference evidence="8" key="1">
    <citation type="submission" date="2021-02" db="EMBL/GenBank/DDBJ databases">
        <authorList>
            <person name="Nowell W R."/>
        </authorList>
    </citation>
    <scope>NUCLEOTIDE SEQUENCE</scope>
</reference>
<evidence type="ECO:0000256" key="4">
    <source>
        <dbReference type="PROSITE-ProRule" id="PRU00192"/>
    </source>
</evidence>
<keyword evidence="10" id="KW-1185">Reference proteome</keyword>
<dbReference type="AlphaFoldDB" id="A0A814AI69"/>
<dbReference type="PROSITE" id="PS51021">
    <property type="entry name" value="BAR"/>
    <property type="match status" value="1"/>
</dbReference>
<dbReference type="SUPFAM" id="SSF50044">
    <property type="entry name" value="SH3-domain"/>
    <property type="match status" value="1"/>
</dbReference>
<dbReference type="Proteomes" id="UP000663877">
    <property type="component" value="Unassembled WGS sequence"/>
</dbReference>
<feature type="domain" description="BAR" evidence="7">
    <location>
        <begin position="10"/>
        <end position="229"/>
    </location>
</feature>
<dbReference type="OrthoDB" id="446293at2759"/>
<evidence type="ECO:0000313" key="8">
    <source>
        <dbReference type="EMBL" id="CAF0912220.1"/>
    </source>
</evidence>
<dbReference type="Gene3D" id="2.30.30.40">
    <property type="entry name" value="SH3 Domains"/>
    <property type="match status" value="1"/>
</dbReference>
<comment type="caution">
    <text evidence="8">The sequence shown here is derived from an EMBL/GenBank/DDBJ whole genome shotgun (WGS) entry which is preliminary data.</text>
</comment>
<dbReference type="PANTHER" id="PTHR46514:SF3">
    <property type="entry name" value="AMPHIPHYSIN"/>
    <property type="match status" value="1"/>
</dbReference>
<dbReference type="InterPro" id="IPR004148">
    <property type="entry name" value="BAR_dom"/>
</dbReference>
<dbReference type="GO" id="GO:0005886">
    <property type="term" value="C:plasma membrane"/>
    <property type="evidence" value="ECO:0007669"/>
    <property type="project" value="TreeGrafter"/>
</dbReference>
<comment type="subcellular location">
    <subcellularLocation>
        <location evidence="1">Cytoplasm</location>
    </subcellularLocation>
</comment>
<evidence type="ECO:0000256" key="5">
    <source>
        <dbReference type="SAM" id="Coils"/>
    </source>
</evidence>
<dbReference type="Pfam" id="PF14604">
    <property type="entry name" value="SH3_9"/>
    <property type="match status" value="1"/>
</dbReference>
<dbReference type="InterPro" id="IPR003005">
    <property type="entry name" value="Amphiphysin"/>
</dbReference>
<dbReference type="InterPro" id="IPR001452">
    <property type="entry name" value="SH3_domain"/>
</dbReference>
<dbReference type="EMBL" id="CAJNOM010000616">
    <property type="protein sequence ID" value="CAF1523002.1"/>
    <property type="molecule type" value="Genomic_DNA"/>
</dbReference>
<dbReference type="SMART" id="SM00326">
    <property type="entry name" value="SH3"/>
    <property type="match status" value="1"/>
</dbReference>
<name>A0A814AI69_9BILA</name>
<gene>
    <name evidence="8" type="ORF">BJG266_LOCUS11064</name>
    <name evidence="9" type="ORF">QVE165_LOCUS44930</name>
</gene>
<dbReference type="PROSITE" id="PS50002">
    <property type="entry name" value="SH3"/>
    <property type="match status" value="1"/>
</dbReference>
<evidence type="ECO:0000256" key="3">
    <source>
        <dbReference type="ARBA" id="ARBA00022490"/>
    </source>
</evidence>
<dbReference type="PANTHER" id="PTHR46514">
    <property type="entry name" value="AMPHIPHYSIN"/>
    <property type="match status" value="1"/>
</dbReference>
<evidence type="ECO:0000256" key="1">
    <source>
        <dbReference type="ARBA" id="ARBA00004496"/>
    </source>
</evidence>
<dbReference type="InterPro" id="IPR027267">
    <property type="entry name" value="AH/BAR_dom_sf"/>
</dbReference>